<evidence type="ECO:0000313" key="2">
    <source>
        <dbReference type="EMBL" id="CAK6979423.1"/>
    </source>
</evidence>
<dbReference type="Gene3D" id="3.40.50.410">
    <property type="entry name" value="von Willebrand factor, type A domain"/>
    <property type="match status" value="1"/>
</dbReference>
<dbReference type="PROSITE" id="PS50234">
    <property type="entry name" value="VWFA"/>
    <property type="match status" value="1"/>
</dbReference>
<name>A0AAV1Q7C7_SCOSC</name>
<dbReference type="InterPro" id="IPR002035">
    <property type="entry name" value="VWF_A"/>
</dbReference>
<dbReference type="SUPFAM" id="SSF53300">
    <property type="entry name" value="vWA-like"/>
    <property type="match status" value="1"/>
</dbReference>
<reference evidence="2 3" key="1">
    <citation type="submission" date="2024-01" db="EMBL/GenBank/DDBJ databases">
        <authorList>
            <person name="Alioto T."/>
            <person name="Alioto T."/>
            <person name="Gomez Garrido J."/>
        </authorList>
    </citation>
    <scope>NUCLEOTIDE SEQUENCE [LARGE SCALE GENOMIC DNA]</scope>
</reference>
<gene>
    <name evidence="2" type="ORF">FSCOSCO3_A000307</name>
</gene>
<feature type="domain" description="VWFA" evidence="1">
    <location>
        <begin position="20"/>
        <end position="60"/>
    </location>
</feature>
<protein>
    <submittedName>
        <fullName evidence="2">Cartilage matrix protein-like</fullName>
    </submittedName>
</protein>
<dbReference type="AlphaFoldDB" id="A0AAV1Q7C7"/>
<comment type="caution">
    <text evidence="2">The sequence shown here is derived from an EMBL/GenBank/DDBJ whole genome shotgun (WGS) entry which is preliminary data.</text>
</comment>
<evidence type="ECO:0000259" key="1">
    <source>
        <dbReference type="PROSITE" id="PS50234"/>
    </source>
</evidence>
<sequence length="81" mass="8523">LQAEDDHQSGSQCDSKAEADIVLLVGTSESVASEDFSNIKSFLTQVVSIFDIGSDKVQIGNMFTTTATHTTAPGSITTTKV</sequence>
<proteinExistence type="predicted"/>
<evidence type="ECO:0000313" key="3">
    <source>
        <dbReference type="Proteomes" id="UP001314229"/>
    </source>
</evidence>
<dbReference type="Proteomes" id="UP001314229">
    <property type="component" value="Unassembled WGS sequence"/>
</dbReference>
<organism evidence="2 3">
    <name type="scientific">Scomber scombrus</name>
    <name type="common">Atlantic mackerel</name>
    <name type="synonym">Scomber vernalis</name>
    <dbReference type="NCBI Taxonomy" id="13677"/>
    <lineage>
        <taxon>Eukaryota</taxon>
        <taxon>Metazoa</taxon>
        <taxon>Chordata</taxon>
        <taxon>Craniata</taxon>
        <taxon>Vertebrata</taxon>
        <taxon>Euteleostomi</taxon>
        <taxon>Actinopterygii</taxon>
        <taxon>Neopterygii</taxon>
        <taxon>Teleostei</taxon>
        <taxon>Neoteleostei</taxon>
        <taxon>Acanthomorphata</taxon>
        <taxon>Pelagiaria</taxon>
        <taxon>Scombriformes</taxon>
        <taxon>Scombridae</taxon>
        <taxon>Scomber</taxon>
    </lineage>
</organism>
<keyword evidence="3" id="KW-1185">Reference proteome</keyword>
<dbReference type="InterPro" id="IPR036465">
    <property type="entry name" value="vWFA_dom_sf"/>
</dbReference>
<dbReference type="Pfam" id="PF00092">
    <property type="entry name" value="VWA"/>
    <property type="match status" value="1"/>
</dbReference>
<accession>A0AAV1Q7C7</accession>
<feature type="non-terminal residue" evidence="2">
    <location>
        <position position="1"/>
    </location>
</feature>
<dbReference type="EMBL" id="CAWUFR010000581">
    <property type="protein sequence ID" value="CAK6979423.1"/>
    <property type="molecule type" value="Genomic_DNA"/>
</dbReference>